<accession>A0A381W460</accession>
<dbReference type="AntiFam" id="ANF00010">
    <property type="entry name" value="tRNA translation"/>
</dbReference>
<organism evidence="1">
    <name type="scientific">marine metagenome</name>
    <dbReference type="NCBI Taxonomy" id="408172"/>
    <lineage>
        <taxon>unclassified sequences</taxon>
        <taxon>metagenomes</taxon>
        <taxon>ecological metagenomes</taxon>
    </lineage>
</organism>
<gene>
    <name evidence="1" type="ORF">METZ01_LOCUS99537</name>
</gene>
<proteinExistence type="predicted"/>
<name>A0A381W460_9ZZZZ</name>
<dbReference type="EMBL" id="UINC01010501">
    <property type="protein sequence ID" value="SVA46683.1"/>
    <property type="molecule type" value="Genomic_DNA"/>
</dbReference>
<protein>
    <submittedName>
        <fullName evidence="1">Uncharacterized protein</fullName>
    </submittedName>
</protein>
<evidence type="ECO:0000313" key="1">
    <source>
        <dbReference type="EMBL" id="SVA46683.1"/>
    </source>
</evidence>
<feature type="non-terminal residue" evidence="1">
    <location>
        <position position="1"/>
    </location>
</feature>
<sequence length="43" mass="4960">VVEQLFRKQQVVGSIPTTGSIFSALFFLPHRQYFPATQINFFV</sequence>
<reference evidence="1" key="1">
    <citation type="submission" date="2018-05" db="EMBL/GenBank/DDBJ databases">
        <authorList>
            <person name="Lanie J.A."/>
            <person name="Ng W.-L."/>
            <person name="Kazmierczak K.M."/>
            <person name="Andrzejewski T.M."/>
            <person name="Davidsen T.M."/>
            <person name="Wayne K.J."/>
            <person name="Tettelin H."/>
            <person name="Glass J.I."/>
            <person name="Rusch D."/>
            <person name="Podicherti R."/>
            <person name="Tsui H.-C.T."/>
            <person name="Winkler M.E."/>
        </authorList>
    </citation>
    <scope>NUCLEOTIDE SEQUENCE</scope>
</reference>
<dbReference type="AlphaFoldDB" id="A0A381W460"/>